<proteinExistence type="predicted"/>
<reference evidence="2" key="1">
    <citation type="journal article" date="2010" name="Science">
        <title>Signatures of adaptation to obligate biotrophy in the Hyaloperonospora arabidopsidis genome.</title>
        <authorList>
            <person name="Baxter L."/>
            <person name="Tripathy S."/>
            <person name="Ishaque N."/>
            <person name="Boot N."/>
            <person name="Cabral A."/>
            <person name="Kemen E."/>
            <person name="Thines M."/>
            <person name="Ah-Fong A."/>
            <person name="Anderson R."/>
            <person name="Badejoko W."/>
            <person name="Bittner-Eddy P."/>
            <person name="Boore J.L."/>
            <person name="Chibucos M.C."/>
            <person name="Coates M."/>
            <person name="Dehal P."/>
            <person name="Delehaunty K."/>
            <person name="Dong S."/>
            <person name="Downton P."/>
            <person name="Dumas B."/>
            <person name="Fabro G."/>
            <person name="Fronick C."/>
            <person name="Fuerstenberg S.I."/>
            <person name="Fulton L."/>
            <person name="Gaulin E."/>
            <person name="Govers F."/>
            <person name="Hughes L."/>
            <person name="Humphray S."/>
            <person name="Jiang R.H."/>
            <person name="Judelson H."/>
            <person name="Kamoun S."/>
            <person name="Kyung K."/>
            <person name="Meijer H."/>
            <person name="Minx P."/>
            <person name="Morris P."/>
            <person name="Nelson J."/>
            <person name="Phuntumart V."/>
            <person name="Qutob D."/>
            <person name="Rehmany A."/>
            <person name="Rougon-Cardoso A."/>
            <person name="Ryden P."/>
            <person name="Torto-Alalibo T."/>
            <person name="Studholme D."/>
            <person name="Wang Y."/>
            <person name="Win J."/>
            <person name="Wood J."/>
            <person name="Clifton S.W."/>
            <person name="Rogers J."/>
            <person name="Van den Ackerveken G."/>
            <person name="Jones J.D."/>
            <person name="McDowell J.M."/>
            <person name="Beynon J."/>
            <person name="Tyler B.M."/>
        </authorList>
    </citation>
    <scope>NUCLEOTIDE SEQUENCE [LARGE SCALE GENOMIC DNA]</scope>
    <source>
        <strain evidence="2">Emoy2</strain>
    </source>
</reference>
<dbReference type="VEuPathDB" id="FungiDB:HpaG811828"/>
<dbReference type="InParanoid" id="M4BZ05"/>
<accession>M4BZ05</accession>
<dbReference type="AlphaFoldDB" id="M4BZ05"/>
<name>M4BZ05_HYAAE</name>
<evidence type="ECO:0000313" key="1">
    <source>
        <dbReference type="EnsemblProtists" id="HpaP811828"/>
    </source>
</evidence>
<evidence type="ECO:0000313" key="2">
    <source>
        <dbReference type="Proteomes" id="UP000011713"/>
    </source>
</evidence>
<dbReference type="Proteomes" id="UP000011713">
    <property type="component" value="Unassembled WGS sequence"/>
</dbReference>
<dbReference type="EMBL" id="JH598053">
    <property type="status" value="NOT_ANNOTATED_CDS"/>
    <property type="molecule type" value="Genomic_DNA"/>
</dbReference>
<sequence length="106" mass="12004">MSLFPGPYGEYAMVIIYVDDILSTTNNEELKGNMFEQLDQNYGLSESRTIQLIIGYTDVDRRKQLIRHVKIPTQQHIALVRISADSVNHAPLSPWALAPPFQSTKS</sequence>
<dbReference type="HOGENOM" id="CLU_2228352_0_0_1"/>
<keyword evidence="2" id="KW-1185">Reference proteome</keyword>
<organism evidence="1 2">
    <name type="scientific">Hyaloperonospora arabidopsidis (strain Emoy2)</name>
    <name type="common">Downy mildew agent</name>
    <name type="synonym">Peronospora arabidopsidis</name>
    <dbReference type="NCBI Taxonomy" id="559515"/>
    <lineage>
        <taxon>Eukaryota</taxon>
        <taxon>Sar</taxon>
        <taxon>Stramenopiles</taxon>
        <taxon>Oomycota</taxon>
        <taxon>Peronosporomycetes</taxon>
        <taxon>Peronosporales</taxon>
        <taxon>Peronosporaceae</taxon>
        <taxon>Hyaloperonospora</taxon>
    </lineage>
</organism>
<protein>
    <submittedName>
        <fullName evidence="1">Uncharacterized protein</fullName>
    </submittedName>
</protein>
<dbReference type="EnsemblProtists" id="HpaT811828">
    <property type="protein sequence ID" value="HpaP811828"/>
    <property type="gene ID" value="HpaG811828"/>
</dbReference>
<reference evidence="1" key="2">
    <citation type="submission" date="2015-06" db="UniProtKB">
        <authorList>
            <consortium name="EnsemblProtists"/>
        </authorList>
    </citation>
    <scope>IDENTIFICATION</scope>
    <source>
        <strain evidence="1">Emoy2</strain>
    </source>
</reference>